<dbReference type="EMBL" id="JAJOMB010000015">
    <property type="protein sequence ID" value="MCD5314152.1"/>
    <property type="molecule type" value="Genomic_DNA"/>
</dbReference>
<comment type="caution">
    <text evidence="1">The sequence shown here is derived from an EMBL/GenBank/DDBJ whole genome shotgun (WGS) entry which is preliminary data.</text>
</comment>
<dbReference type="AlphaFoldDB" id="A0A9X1NFQ2"/>
<evidence type="ECO:0000313" key="2">
    <source>
        <dbReference type="Proteomes" id="UP001138997"/>
    </source>
</evidence>
<keyword evidence="2" id="KW-1185">Reference proteome</keyword>
<gene>
    <name evidence="1" type="ORF">LR394_24895</name>
</gene>
<dbReference type="RefSeq" id="WP_231446437.1">
    <property type="nucleotide sequence ID" value="NZ_JAJOMB010000015.1"/>
</dbReference>
<accession>A0A9X1NFQ2</accession>
<proteinExistence type="predicted"/>
<organism evidence="1 2">
    <name type="scientific">Kineosporia babensis</name>
    <dbReference type="NCBI Taxonomy" id="499548"/>
    <lineage>
        <taxon>Bacteria</taxon>
        <taxon>Bacillati</taxon>
        <taxon>Actinomycetota</taxon>
        <taxon>Actinomycetes</taxon>
        <taxon>Kineosporiales</taxon>
        <taxon>Kineosporiaceae</taxon>
        <taxon>Kineosporia</taxon>
    </lineage>
</organism>
<protein>
    <submittedName>
        <fullName evidence="1">Uncharacterized protein</fullName>
    </submittedName>
</protein>
<sequence>MPTSFLRSRPVSTRPVSRPRRALQLLIALALLPATTLGPNALQAQDLGEPIRIFDLSLARWAALLPG</sequence>
<name>A0A9X1NFQ2_9ACTN</name>
<dbReference type="Proteomes" id="UP001138997">
    <property type="component" value="Unassembled WGS sequence"/>
</dbReference>
<evidence type="ECO:0000313" key="1">
    <source>
        <dbReference type="EMBL" id="MCD5314152.1"/>
    </source>
</evidence>
<reference evidence="1" key="1">
    <citation type="submission" date="2021-11" db="EMBL/GenBank/DDBJ databases">
        <title>Streptomyces corallinus and Kineosporia corallina sp. nov., two new coral-derived marine actinobacteria.</title>
        <authorList>
            <person name="Buangrab K."/>
            <person name="Sutthacheep M."/>
            <person name="Yeemin T."/>
            <person name="Harunari E."/>
            <person name="Igarashi Y."/>
            <person name="Sripreechasak P."/>
            <person name="Kanchanasin P."/>
            <person name="Tanasupawat S."/>
            <person name="Phongsopitanun W."/>
        </authorList>
    </citation>
    <scope>NUCLEOTIDE SEQUENCE</scope>
    <source>
        <strain evidence="1">JCM 31032</strain>
    </source>
</reference>